<feature type="domain" description="HTH luxR-type" evidence="1">
    <location>
        <begin position="266"/>
        <end position="331"/>
    </location>
</feature>
<dbReference type="Gene3D" id="1.10.10.10">
    <property type="entry name" value="Winged helix-like DNA-binding domain superfamily/Winged helix DNA-binding domain"/>
    <property type="match status" value="1"/>
</dbReference>
<dbReference type="InterPro" id="IPR036388">
    <property type="entry name" value="WH-like_DNA-bd_sf"/>
</dbReference>
<reference evidence="2" key="1">
    <citation type="submission" date="2021-05" db="EMBL/GenBank/DDBJ databases">
        <title>Genome of Sphingobium sp. strain.</title>
        <authorList>
            <person name="Fan R."/>
        </authorList>
    </citation>
    <scope>NUCLEOTIDE SEQUENCE</scope>
    <source>
        <strain evidence="2">H33</strain>
    </source>
</reference>
<dbReference type="Proteomes" id="UP001138757">
    <property type="component" value="Unassembled WGS sequence"/>
</dbReference>
<evidence type="ECO:0000313" key="3">
    <source>
        <dbReference type="Proteomes" id="UP001138757"/>
    </source>
</evidence>
<gene>
    <name evidence="2" type="ORF">KK488_08885</name>
</gene>
<protein>
    <submittedName>
        <fullName evidence="2">Helix-turn-helix transcriptional regulator</fullName>
    </submittedName>
</protein>
<organism evidence="2 3">
    <name type="scientific">Sphingobium nicotianae</name>
    <dbReference type="NCBI Taxonomy" id="2782607"/>
    <lineage>
        <taxon>Bacteria</taxon>
        <taxon>Pseudomonadati</taxon>
        <taxon>Pseudomonadota</taxon>
        <taxon>Alphaproteobacteria</taxon>
        <taxon>Sphingomonadales</taxon>
        <taxon>Sphingomonadaceae</taxon>
        <taxon>Sphingobium</taxon>
    </lineage>
</organism>
<sequence>MATATGSARGQLIFMGERHLGFNCVTNVSDDYFGDFVAIEGHRPEVNWRVAASGRPLEIIHEHHYDAARAVHTDERYLDHARRFDAEDGAQTVLATGASGLFGLATLRARNDGRTDERARATFGFAAHHALAAVRAQIALESQGAALVRGSLEALRVAAVLIDGNGMVCAVTPGAETVLASNSFKLVGQQLIATAKQDHIALQARIGAAMRGIDFAGPDMWTRIAGAACLVEVTSLPSMRWNFGFRPRLIVTFRFPVPIGRDDAARLAAALPLTQAEAEIVALLAAGLPRTNIAAVRGTSAETVGTQLRAIFGKCEVRREAELVALAVSRLSPR</sequence>
<accession>A0A9X1DBV9</accession>
<dbReference type="InterPro" id="IPR016032">
    <property type="entry name" value="Sig_transdc_resp-reg_C-effctor"/>
</dbReference>
<dbReference type="EMBL" id="JAHGAW010000005">
    <property type="protein sequence ID" value="MBT2187059.1"/>
    <property type="molecule type" value="Genomic_DNA"/>
</dbReference>
<dbReference type="GO" id="GO:0003677">
    <property type="term" value="F:DNA binding"/>
    <property type="evidence" value="ECO:0007669"/>
    <property type="project" value="InterPro"/>
</dbReference>
<dbReference type="SUPFAM" id="SSF46894">
    <property type="entry name" value="C-terminal effector domain of the bipartite response regulators"/>
    <property type="match status" value="1"/>
</dbReference>
<evidence type="ECO:0000259" key="1">
    <source>
        <dbReference type="PROSITE" id="PS50043"/>
    </source>
</evidence>
<proteinExistence type="predicted"/>
<dbReference type="SMART" id="SM00421">
    <property type="entry name" value="HTH_LUXR"/>
    <property type="match status" value="1"/>
</dbReference>
<comment type="caution">
    <text evidence="2">The sequence shown here is derived from an EMBL/GenBank/DDBJ whole genome shotgun (WGS) entry which is preliminary data.</text>
</comment>
<dbReference type="PROSITE" id="PS50043">
    <property type="entry name" value="HTH_LUXR_2"/>
    <property type="match status" value="1"/>
</dbReference>
<keyword evidence="3" id="KW-1185">Reference proteome</keyword>
<dbReference type="GO" id="GO:0006355">
    <property type="term" value="P:regulation of DNA-templated transcription"/>
    <property type="evidence" value="ECO:0007669"/>
    <property type="project" value="InterPro"/>
</dbReference>
<dbReference type="InterPro" id="IPR000792">
    <property type="entry name" value="Tscrpt_reg_LuxR_C"/>
</dbReference>
<dbReference type="AlphaFoldDB" id="A0A9X1DBV9"/>
<evidence type="ECO:0000313" key="2">
    <source>
        <dbReference type="EMBL" id="MBT2187059.1"/>
    </source>
</evidence>
<name>A0A9X1DBV9_9SPHN</name>